<feature type="compositionally biased region" description="Low complexity" evidence="1">
    <location>
        <begin position="554"/>
        <end position="563"/>
    </location>
</feature>
<feature type="compositionally biased region" description="Polar residues" evidence="1">
    <location>
        <begin position="592"/>
        <end position="601"/>
    </location>
</feature>
<proteinExistence type="predicted"/>
<feature type="region of interest" description="Disordered" evidence="1">
    <location>
        <begin position="436"/>
        <end position="464"/>
    </location>
</feature>
<feature type="region of interest" description="Disordered" evidence="1">
    <location>
        <begin position="724"/>
        <end position="776"/>
    </location>
</feature>
<feature type="region of interest" description="Disordered" evidence="1">
    <location>
        <begin position="527"/>
        <end position="563"/>
    </location>
</feature>
<feature type="compositionally biased region" description="Low complexity" evidence="1">
    <location>
        <begin position="749"/>
        <end position="776"/>
    </location>
</feature>
<feature type="region of interest" description="Disordered" evidence="1">
    <location>
        <begin position="232"/>
        <end position="251"/>
    </location>
</feature>
<name>A0A835Y8S0_9CHLO</name>
<evidence type="ECO:0000313" key="3">
    <source>
        <dbReference type="EMBL" id="KAG2496296.1"/>
    </source>
</evidence>
<feature type="region of interest" description="Disordered" evidence="1">
    <location>
        <begin position="339"/>
        <end position="364"/>
    </location>
</feature>
<feature type="region of interest" description="Disordered" evidence="1">
    <location>
        <begin position="809"/>
        <end position="828"/>
    </location>
</feature>
<feature type="region of interest" description="Disordered" evidence="1">
    <location>
        <begin position="617"/>
        <end position="705"/>
    </location>
</feature>
<reference evidence="3" key="1">
    <citation type="journal article" date="2020" name="bioRxiv">
        <title>Comparative genomics of Chlamydomonas.</title>
        <authorList>
            <person name="Craig R.J."/>
            <person name="Hasan A.R."/>
            <person name="Ness R.W."/>
            <person name="Keightley P.D."/>
        </authorList>
    </citation>
    <scope>NUCLEOTIDE SEQUENCE</scope>
    <source>
        <strain evidence="3">CCAP 11/70</strain>
    </source>
</reference>
<sequence>MDWEQTKENCVPVRQGRSKAALQELAVADPSTQALEAKRRALWEEVANYEGDDPLEAWQRYIKWMQEYGVGGGKADLQKVLETCTTELQKHARYTNDIRFLRIWIQYADCLPDPGDVFLFLKEKGIGRDFALYYEAYATFFELRGNFQSADAVYMDGVQRGAKPLERLKQKHMAFQQRMAQRIQRRIQDEQVMGPPPPEPVRSSLAMVGGRAAGRPAQQQQAVGGIFGASGPAHQQHGSLFGSRPAQQAPHRGLRPLEIAADDEFSGGENGPPGLPGYSAMPQVNNLRELKPYGVIRKENLDRPAAWNQASLFPGAPGGAGGRTGGGSGGLEILTDEEFQEEEDERPSAGPMSSGFPSLSTGTGIQAAQASHSLFGGAAGASGTGGAAGDALLSSLAPPPALLRGLQPKPPAPLQPAALAAVSAGGPAMPLASALQGQATRGLGPAASGREGLHAQPALPPAPAPVPAAPVPVFYRPPASQLLQPTPVPEAAGGYGVLGLQHGNAGEMSCEELRALAWFRRCPEGPPAGSGASCSVSGAPGGSTTTTSGGGMSRSGSAAQALASTSAGPASAAAGIAALRMDDPENGGGAGSLQQGPSQAPSARRAFGQVISTPAASELSAGASENAAPGPGSTRQPEPLRRPLGSVGPSAAPAAAAVAVAPQQPQPAPTHNPPPPLAQPGPRQPLGAPLAPRPGPSGDDAQPTVTISTRGAFDLLNDMFSDDLPHQATRQRPDAVPQQERAGPGSGLGLSAAAPAMPTRAHAPAAPAAPAPVAAAEAAHEPTVTLHTRLAFDALNDMFSEALPHEEARKVRRGGAEAGPHKPISNSDVRRLANASRGLGAGACGASGGLTSALNAGSTSSSAPAPRPSLAAATAAPSLAIHEDTFFLGPVAAAAASGGSGMSAGSAAAVASGGGMGIYEDTVFGLPRAPAPAARAGSGGAPGGPMIFEDTCCLTAEPMGWARSAQAAAPAAMAAAPVAAAARRPLGGGAALGAAPGRGMSARPVAAEHARPAPYAHGQGGLQIYEDTENF</sequence>
<dbReference type="PROSITE" id="PS51489">
    <property type="entry name" value="BUB1_N"/>
    <property type="match status" value="1"/>
</dbReference>
<dbReference type="AlphaFoldDB" id="A0A835Y8S0"/>
<dbReference type="OrthoDB" id="248495at2759"/>
<dbReference type="SMART" id="SM00777">
    <property type="entry name" value="Mad3_BUB1_I"/>
    <property type="match status" value="1"/>
</dbReference>
<accession>A0A835Y8S0</accession>
<comment type="caution">
    <text evidence="3">The sequence shown here is derived from an EMBL/GenBank/DDBJ whole genome shotgun (WGS) entry which is preliminary data.</text>
</comment>
<dbReference type="GO" id="GO:0032991">
    <property type="term" value="C:protein-containing complex"/>
    <property type="evidence" value="ECO:0007669"/>
    <property type="project" value="UniProtKB-ARBA"/>
</dbReference>
<feature type="region of interest" description="Disordered" evidence="1">
    <location>
        <begin position="581"/>
        <end position="605"/>
    </location>
</feature>
<dbReference type="PANTHER" id="PTHR14030">
    <property type="entry name" value="MITOTIC CHECKPOINT SERINE/THREONINE-PROTEIN KINASE BUB1"/>
    <property type="match status" value="1"/>
</dbReference>
<feature type="compositionally biased region" description="Low complexity" evidence="1">
    <location>
        <begin position="651"/>
        <end position="663"/>
    </location>
</feature>
<dbReference type="GO" id="GO:0051754">
    <property type="term" value="P:meiotic sister chromatid cohesion, centromeric"/>
    <property type="evidence" value="ECO:0007669"/>
    <property type="project" value="TreeGrafter"/>
</dbReference>
<keyword evidence="4" id="KW-1185">Reference proteome</keyword>
<dbReference type="InterPro" id="IPR013212">
    <property type="entry name" value="Mad3/Bub1_I"/>
</dbReference>
<evidence type="ECO:0000259" key="2">
    <source>
        <dbReference type="PROSITE" id="PS51489"/>
    </source>
</evidence>
<dbReference type="EMBL" id="JAEHOE010000019">
    <property type="protein sequence ID" value="KAG2496296.1"/>
    <property type="molecule type" value="Genomic_DNA"/>
</dbReference>
<dbReference type="FunFam" id="1.25.40.430:FF:000003">
    <property type="entry name" value="Checkpoint serine/threonine-protein kinase BUB1"/>
    <property type="match status" value="1"/>
</dbReference>
<evidence type="ECO:0000313" key="4">
    <source>
        <dbReference type="Proteomes" id="UP000612055"/>
    </source>
</evidence>
<feature type="domain" description="BUB1 N-terminal" evidence="2">
    <location>
        <begin position="42"/>
        <end position="203"/>
    </location>
</feature>
<feature type="region of interest" description="Disordered" evidence="1">
    <location>
        <begin position="312"/>
        <end position="331"/>
    </location>
</feature>
<feature type="compositionally biased region" description="Gly residues" evidence="1">
    <location>
        <begin position="316"/>
        <end position="330"/>
    </location>
</feature>
<dbReference type="GO" id="GO:0007094">
    <property type="term" value="P:mitotic spindle assembly checkpoint signaling"/>
    <property type="evidence" value="ECO:0007669"/>
    <property type="project" value="InterPro"/>
</dbReference>
<dbReference type="Gene3D" id="1.25.40.430">
    <property type="match status" value="1"/>
</dbReference>
<feature type="compositionally biased region" description="Low complexity" evidence="1">
    <location>
        <begin position="527"/>
        <end position="547"/>
    </location>
</feature>
<dbReference type="PANTHER" id="PTHR14030:SF4">
    <property type="entry name" value="BUB1 KINASE, ISOFORM A-RELATED"/>
    <property type="match status" value="1"/>
</dbReference>
<dbReference type="InterPro" id="IPR015661">
    <property type="entry name" value="Bub1/Mad3"/>
</dbReference>
<feature type="compositionally biased region" description="Polar residues" evidence="1">
    <location>
        <begin position="355"/>
        <end position="364"/>
    </location>
</feature>
<protein>
    <recommendedName>
        <fullName evidence="2">BUB1 N-terminal domain-containing protein</fullName>
    </recommendedName>
</protein>
<evidence type="ECO:0000256" key="1">
    <source>
        <dbReference type="SAM" id="MobiDB-lite"/>
    </source>
</evidence>
<feature type="compositionally biased region" description="Pro residues" evidence="1">
    <location>
        <begin position="664"/>
        <end position="683"/>
    </location>
</feature>
<dbReference type="GO" id="GO:0004672">
    <property type="term" value="F:protein kinase activity"/>
    <property type="evidence" value="ECO:0007669"/>
    <property type="project" value="TreeGrafter"/>
</dbReference>
<dbReference type="Pfam" id="PF08311">
    <property type="entry name" value="Mad3_BUB1_I"/>
    <property type="match status" value="1"/>
</dbReference>
<gene>
    <name evidence="3" type="ORF">HYH03_005529</name>
</gene>
<dbReference type="Proteomes" id="UP000612055">
    <property type="component" value="Unassembled WGS sequence"/>
</dbReference>
<organism evidence="3 4">
    <name type="scientific">Edaphochlamys debaryana</name>
    <dbReference type="NCBI Taxonomy" id="47281"/>
    <lineage>
        <taxon>Eukaryota</taxon>
        <taxon>Viridiplantae</taxon>
        <taxon>Chlorophyta</taxon>
        <taxon>core chlorophytes</taxon>
        <taxon>Chlorophyceae</taxon>
        <taxon>CS clade</taxon>
        <taxon>Chlamydomonadales</taxon>
        <taxon>Chlamydomonadales incertae sedis</taxon>
        <taxon>Edaphochlamys</taxon>
    </lineage>
</organism>